<dbReference type="EMBL" id="VOGC01000002">
    <property type="protein sequence ID" value="MQN00711.1"/>
    <property type="molecule type" value="Genomic_DNA"/>
</dbReference>
<keyword evidence="2" id="KW-0067">ATP-binding</keyword>
<dbReference type="Pfam" id="PF04326">
    <property type="entry name" value="SLFN_AlbA_2"/>
    <property type="match status" value="1"/>
</dbReference>
<protein>
    <submittedName>
        <fullName evidence="2">ATP-binding protein</fullName>
    </submittedName>
</protein>
<dbReference type="Gene3D" id="3.30.950.30">
    <property type="entry name" value="Schlafen, AAA domain"/>
    <property type="match status" value="1"/>
</dbReference>
<reference evidence="2" key="1">
    <citation type="journal article" date="2020" name="Appl. Environ. Microbiol.">
        <title>Medium-Chain Fatty Acid Synthesis by 'Candidatus Weimeria bifida' gen. nov., sp. nov., and 'Candidatus Pseudoramibacter fermentans' sp. nov.</title>
        <authorList>
            <person name="Scarborough M.J."/>
            <person name="Myers K.S."/>
            <person name="Donohue T.J."/>
            <person name="Noguera D.R."/>
        </authorList>
    </citation>
    <scope>NUCLEOTIDE SEQUENCE</scope>
    <source>
        <strain evidence="2">LCO1.1</strain>
    </source>
</reference>
<dbReference type="PANTHER" id="PTHR30595:SF6">
    <property type="entry name" value="SCHLAFEN ALBA-2 DOMAIN-CONTAINING PROTEIN"/>
    <property type="match status" value="1"/>
</dbReference>
<dbReference type="InterPro" id="IPR007421">
    <property type="entry name" value="Schlafen_AlbA_2_dom"/>
</dbReference>
<dbReference type="InterPro" id="IPR038461">
    <property type="entry name" value="Schlafen_AlbA_2_dom_sf"/>
</dbReference>
<sequence>MTMGSKINPLLTLEYMQTEHENKYFDRKSAQIRVAELAPLISAFANADGGTIVLGISDKKKTLEGVNSVGEDKINDFINTPKDLCKPMPRYRDEFVDITNDKGKPDRLLLLHIMSSDRQIIRTNNDETWLRIGDRTKQMLGDNLLK</sequence>
<dbReference type="GO" id="GO:0005524">
    <property type="term" value="F:ATP binding"/>
    <property type="evidence" value="ECO:0007669"/>
    <property type="project" value="UniProtKB-KW"/>
</dbReference>
<accession>A0A6N7IWR7</accession>
<name>A0A6N7IWR7_9FIRM</name>
<evidence type="ECO:0000313" key="3">
    <source>
        <dbReference type="Proteomes" id="UP000460257"/>
    </source>
</evidence>
<dbReference type="AlphaFoldDB" id="A0A6N7IWR7"/>
<organism evidence="2 3">
    <name type="scientific">Candidatus Weimeria bifida</name>
    <dbReference type="NCBI Taxonomy" id="2599074"/>
    <lineage>
        <taxon>Bacteria</taxon>
        <taxon>Bacillati</taxon>
        <taxon>Bacillota</taxon>
        <taxon>Clostridia</taxon>
        <taxon>Lachnospirales</taxon>
        <taxon>Lachnospiraceae</taxon>
        <taxon>Candidatus Weimeria</taxon>
    </lineage>
</organism>
<proteinExistence type="predicted"/>
<keyword evidence="2" id="KW-0547">Nucleotide-binding</keyword>
<evidence type="ECO:0000259" key="1">
    <source>
        <dbReference type="Pfam" id="PF04326"/>
    </source>
</evidence>
<dbReference type="Proteomes" id="UP000460257">
    <property type="component" value="Unassembled WGS sequence"/>
</dbReference>
<dbReference type="PANTHER" id="PTHR30595">
    <property type="entry name" value="GLPR-RELATED TRANSCRIPTIONAL REPRESSOR"/>
    <property type="match status" value="1"/>
</dbReference>
<gene>
    <name evidence="2" type="ORF">FRC54_01770</name>
</gene>
<feature type="domain" description="Schlafen AlbA-2" evidence="1">
    <location>
        <begin position="21"/>
        <end position="139"/>
    </location>
</feature>
<comment type="caution">
    <text evidence="2">The sequence shown here is derived from an EMBL/GenBank/DDBJ whole genome shotgun (WGS) entry which is preliminary data.</text>
</comment>
<evidence type="ECO:0000313" key="2">
    <source>
        <dbReference type="EMBL" id="MQN00711.1"/>
    </source>
</evidence>
<keyword evidence="3" id="KW-1185">Reference proteome</keyword>